<accession>A0A0B5D1T7</accession>
<dbReference type="Pfam" id="PF08666">
    <property type="entry name" value="SAF"/>
    <property type="match status" value="1"/>
</dbReference>
<gene>
    <name evidence="2" type="ORF">B842_03865</name>
</gene>
<dbReference type="SMART" id="SM00858">
    <property type="entry name" value="SAF"/>
    <property type="match status" value="1"/>
</dbReference>
<protein>
    <recommendedName>
        <fullName evidence="1">SAF domain-containing protein</fullName>
    </recommendedName>
</protein>
<evidence type="ECO:0000313" key="2">
    <source>
        <dbReference type="EMBL" id="AJE32626.1"/>
    </source>
</evidence>
<dbReference type="OrthoDB" id="4410346at2"/>
<feature type="domain" description="SAF" evidence="1">
    <location>
        <begin position="43"/>
        <end position="105"/>
    </location>
</feature>
<dbReference type="CDD" id="cd11614">
    <property type="entry name" value="SAF_CpaB_FlgA_like"/>
    <property type="match status" value="1"/>
</dbReference>
<dbReference type="KEGG" id="chm:B842_03865"/>
<keyword evidence="3" id="KW-1185">Reference proteome</keyword>
<dbReference type="AlphaFoldDB" id="A0A0B5D1T7"/>
<name>A0A0B5D1T7_9CORY</name>
<dbReference type="EMBL" id="CP005286">
    <property type="protein sequence ID" value="AJE32626.1"/>
    <property type="molecule type" value="Genomic_DNA"/>
</dbReference>
<proteinExistence type="predicted"/>
<dbReference type="STRING" id="1223515.B842_03865"/>
<evidence type="ECO:0000259" key="1">
    <source>
        <dbReference type="SMART" id="SM00858"/>
    </source>
</evidence>
<sequence length="204" mass="21175">MSLFSVLRTPGWRRSVLLRRALAAVLLLAALLLALRDAGSSGPRALVFTRAVPAGEVVSRDDVHPVTVPGHLLPASALRDPAEVEGRVLAAAAEAGEVATLSRFVGKDLSGSFVGNITTMVPLRLAEPEILPLLHHGDVVNVVTDGHDRAGTDVIATGGRVILADTRESPGTLLIGLPEEDAHRVAAASLGTPLAVVLTPTLPK</sequence>
<dbReference type="InterPro" id="IPR013974">
    <property type="entry name" value="SAF"/>
</dbReference>
<dbReference type="RefSeq" id="WP_040085307.1">
    <property type="nucleotide sequence ID" value="NZ_BCSU01000022.1"/>
</dbReference>
<organism evidence="2 3">
    <name type="scientific">Corynebacterium humireducens NBRC 106098 = DSM 45392</name>
    <dbReference type="NCBI Taxonomy" id="1223515"/>
    <lineage>
        <taxon>Bacteria</taxon>
        <taxon>Bacillati</taxon>
        <taxon>Actinomycetota</taxon>
        <taxon>Actinomycetes</taxon>
        <taxon>Mycobacteriales</taxon>
        <taxon>Corynebacteriaceae</taxon>
        <taxon>Corynebacterium</taxon>
    </lineage>
</organism>
<evidence type="ECO:0000313" key="3">
    <source>
        <dbReference type="Proteomes" id="UP000031524"/>
    </source>
</evidence>
<dbReference type="HOGENOM" id="CLU_088190_1_0_11"/>
<dbReference type="Proteomes" id="UP000031524">
    <property type="component" value="Chromosome"/>
</dbReference>
<reference evidence="2 3" key="1">
    <citation type="submission" date="2013-04" db="EMBL/GenBank/DDBJ databases">
        <title>Complete genome sequence of Corynebacterium humireducens DSM 45392(T), isolated from a wastewater-fed microbial fuel cell.</title>
        <authorList>
            <person name="Ruckert C."/>
            <person name="Albersmeier A."/>
            <person name="Kalinowski J."/>
        </authorList>
    </citation>
    <scope>NUCLEOTIDE SEQUENCE [LARGE SCALE GENOMIC DNA]</scope>
    <source>
        <strain evidence="3">MFC-5</strain>
    </source>
</reference>